<evidence type="ECO:0000313" key="3">
    <source>
        <dbReference type="Proteomes" id="UP000823786"/>
    </source>
</evidence>
<reference evidence="2 3" key="1">
    <citation type="submission" date="2021-03" db="EMBL/GenBank/DDBJ databases">
        <title>Genomic Encyclopedia of Type Strains, Phase IV (KMG-IV): sequencing the most valuable type-strain genomes for metagenomic binning, comparative biology and taxonomic classification.</title>
        <authorList>
            <person name="Goeker M."/>
        </authorList>
    </citation>
    <scope>NUCLEOTIDE SEQUENCE [LARGE SCALE GENOMIC DNA]</scope>
    <source>
        <strain evidence="2 3">DSM 26427</strain>
    </source>
</reference>
<keyword evidence="1" id="KW-1133">Transmembrane helix</keyword>
<feature type="transmembrane region" description="Helical" evidence="1">
    <location>
        <begin position="53"/>
        <end position="73"/>
    </location>
</feature>
<protein>
    <submittedName>
        <fullName evidence="2">Threonine/homoserine/homoserine lactone efflux protein</fullName>
    </submittedName>
</protein>
<organism evidence="2 3">
    <name type="scientific">Rhizobium herbae</name>
    <dbReference type="NCBI Taxonomy" id="508661"/>
    <lineage>
        <taxon>Bacteria</taxon>
        <taxon>Pseudomonadati</taxon>
        <taxon>Pseudomonadota</taxon>
        <taxon>Alphaproteobacteria</taxon>
        <taxon>Hyphomicrobiales</taxon>
        <taxon>Rhizobiaceae</taxon>
        <taxon>Rhizobium/Agrobacterium group</taxon>
        <taxon>Rhizobium</taxon>
    </lineage>
</organism>
<keyword evidence="1" id="KW-0472">Membrane</keyword>
<gene>
    <name evidence="2" type="ORF">J2Z75_003429</name>
</gene>
<evidence type="ECO:0000313" key="2">
    <source>
        <dbReference type="EMBL" id="MBP1859908.1"/>
    </source>
</evidence>
<dbReference type="RefSeq" id="WP_209853939.1">
    <property type="nucleotide sequence ID" value="NZ_JAGGJV010000006.1"/>
</dbReference>
<comment type="caution">
    <text evidence="2">The sequence shown here is derived from an EMBL/GenBank/DDBJ whole genome shotgun (WGS) entry which is preliminary data.</text>
</comment>
<keyword evidence="3" id="KW-1185">Reference proteome</keyword>
<dbReference type="Proteomes" id="UP000823786">
    <property type="component" value="Unassembled WGS sequence"/>
</dbReference>
<name>A0ABS4EPQ0_9HYPH</name>
<proteinExistence type="predicted"/>
<keyword evidence="1" id="KW-0812">Transmembrane</keyword>
<sequence length="93" mass="10034">MAVRLWRMHENDGTPDEVTARHVYLTTMLNPKALIFGLVLLPAPGDPEFASKLGIFGAMVMTVASIWAVLGALRGREAVAAGDFMWFRGSASG</sequence>
<accession>A0ABS4EPQ0</accession>
<feature type="transmembrane region" description="Helical" evidence="1">
    <location>
        <begin position="21"/>
        <end position="41"/>
    </location>
</feature>
<evidence type="ECO:0000256" key="1">
    <source>
        <dbReference type="SAM" id="Phobius"/>
    </source>
</evidence>
<dbReference type="EMBL" id="JAGGJV010000006">
    <property type="protein sequence ID" value="MBP1859908.1"/>
    <property type="molecule type" value="Genomic_DNA"/>
</dbReference>